<proteinExistence type="predicted"/>
<sequence length="616" mass="69905">MASNLESSDDAAFRTLLDYVRSNRGFDFTGYKQPSLMRRVTRRMQTVGVTSFSEYIDYLEVHPDEFQQLFNTLLINVTAFFRDSTSWDALRTDVLPTIFRSKASTEPIRIWSAGCASGEETYSIAMLLAELLGLEQFQARVKIYATDLDEDALATARQAIYSSHKIDGLSETQLSTFFDHKDEIYTFSKELRRSVIFGRHDLVQDAPISKIDLLLCRNTLMYFNAETQSRILTRFHFALNDNGYLFLGKAEMLLTHSKLFSPVQLKGRIFTKVPQLSGRDRLLIMAQTGHEATADDLTDQLRLLETAFDVSPVARIVLKHNGVLVLANQRVKVLFGLSQQDIGRPLQDLELSYRPVELRSCLEEIYERRRTINLPDVAWQNPRGDSVFFEVQITPLFGSDSAILGASISFVDITQFKRLQAELEHANQELEMAYEELQSTNEELETTNEELQSTNEELETTNEELQSTNEELETMNEELQSANEELQTLNEELQRSSGDLNQSNTFLECVFASLKGGVAVVNRDLQVQIWNNKAEDLWGLRPEEVVGQYFLNLDMGLPVEQLRQPIRDCLASAGVGSVELTIEAVNRKGRSLSCHITCTPLVNAKKQVQGVILIME</sequence>
<dbReference type="RefSeq" id="WP_190705869.1">
    <property type="nucleotide sequence ID" value="NZ_JAMPKX010000006.1"/>
</dbReference>
<evidence type="ECO:0000256" key="5">
    <source>
        <dbReference type="ARBA" id="ARBA00022691"/>
    </source>
</evidence>
<organism evidence="10 11">
    <name type="scientific">Leptolyngbya subtilissima DQ-A4</name>
    <dbReference type="NCBI Taxonomy" id="2933933"/>
    <lineage>
        <taxon>Bacteria</taxon>
        <taxon>Bacillati</taxon>
        <taxon>Cyanobacteriota</taxon>
        <taxon>Cyanophyceae</taxon>
        <taxon>Leptolyngbyales</taxon>
        <taxon>Leptolyngbyaceae</taxon>
        <taxon>Leptolyngbya group</taxon>
        <taxon>Leptolyngbya</taxon>
    </lineage>
</organism>
<dbReference type="InterPro" id="IPR000014">
    <property type="entry name" value="PAS"/>
</dbReference>
<dbReference type="Pfam" id="PF03705">
    <property type="entry name" value="CheR_N"/>
    <property type="match status" value="1"/>
</dbReference>
<dbReference type="InterPro" id="IPR013656">
    <property type="entry name" value="PAS_4"/>
</dbReference>
<dbReference type="InterPro" id="IPR029063">
    <property type="entry name" value="SAM-dependent_MTases_sf"/>
</dbReference>
<dbReference type="CDD" id="cd00130">
    <property type="entry name" value="PAS"/>
    <property type="match status" value="2"/>
</dbReference>
<keyword evidence="5" id="KW-0949">S-adenosyl-L-methionine</keyword>
<protein>
    <recommendedName>
        <fullName evidence="2">protein-glutamate O-methyltransferase</fullName>
        <ecNumber evidence="2">2.1.1.80</ecNumber>
    </recommendedName>
</protein>
<dbReference type="Gene3D" id="3.40.50.150">
    <property type="entry name" value="Vaccinia Virus protein VP39"/>
    <property type="match status" value="1"/>
</dbReference>
<keyword evidence="3" id="KW-0489">Methyltransferase</keyword>
<evidence type="ECO:0000256" key="6">
    <source>
        <dbReference type="SAM" id="Coils"/>
    </source>
</evidence>
<dbReference type="InterPro" id="IPR022642">
    <property type="entry name" value="CheR_C"/>
</dbReference>
<dbReference type="EC" id="2.1.1.80" evidence="2"/>
<dbReference type="InterPro" id="IPR000700">
    <property type="entry name" value="PAS-assoc_C"/>
</dbReference>
<dbReference type="SUPFAM" id="SSF53335">
    <property type="entry name" value="S-adenosyl-L-methionine-dependent methyltransferases"/>
    <property type="match status" value="1"/>
</dbReference>
<dbReference type="SUPFAM" id="SSF57997">
    <property type="entry name" value="Tropomyosin"/>
    <property type="match status" value="1"/>
</dbReference>
<dbReference type="NCBIfam" id="TIGR00229">
    <property type="entry name" value="sensory_box"/>
    <property type="match status" value="2"/>
</dbReference>
<dbReference type="SUPFAM" id="SSF55785">
    <property type="entry name" value="PYP-like sensor domain (PAS domain)"/>
    <property type="match status" value="2"/>
</dbReference>
<comment type="caution">
    <text evidence="10">The sequence shown here is derived from an EMBL/GenBank/DDBJ whole genome shotgun (WGS) entry which is preliminary data.</text>
</comment>
<keyword evidence="6" id="KW-0175">Coiled coil</keyword>
<dbReference type="Gene3D" id="1.10.155.10">
    <property type="entry name" value="Chemotaxis receptor methyltransferase CheR, N-terminal domain"/>
    <property type="match status" value="1"/>
</dbReference>
<keyword evidence="11" id="KW-1185">Reference proteome</keyword>
<evidence type="ECO:0000259" key="7">
    <source>
        <dbReference type="PROSITE" id="PS50112"/>
    </source>
</evidence>
<dbReference type="Pfam" id="PF00989">
    <property type="entry name" value="PAS"/>
    <property type="match status" value="1"/>
</dbReference>
<dbReference type="SMART" id="SM00138">
    <property type="entry name" value="MeTrc"/>
    <property type="match status" value="1"/>
</dbReference>
<dbReference type="PANTHER" id="PTHR24422">
    <property type="entry name" value="CHEMOTAXIS PROTEIN METHYLTRANSFERASE"/>
    <property type="match status" value="1"/>
</dbReference>
<dbReference type="Gene3D" id="3.30.450.20">
    <property type="entry name" value="PAS domain"/>
    <property type="match status" value="2"/>
</dbReference>
<dbReference type="InterPro" id="IPR022641">
    <property type="entry name" value="CheR_N"/>
</dbReference>
<accession>A0ABV0K634</accession>
<feature type="domain" description="CheR-type methyltransferase" evidence="9">
    <location>
        <begin position="1"/>
        <end position="276"/>
    </location>
</feature>
<dbReference type="SMART" id="SM00091">
    <property type="entry name" value="PAS"/>
    <property type="match status" value="2"/>
</dbReference>
<evidence type="ECO:0000313" key="10">
    <source>
        <dbReference type="EMBL" id="MEP0948232.1"/>
    </source>
</evidence>
<comment type="catalytic activity">
    <reaction evidence="1">
        <text>L-glutamyl-[protein] + S-adenosyl-L-methionine = [protein]-L-glutamate 5-O-methyl ester + S-adenosyl-L-homocysteine</text>
        <dbReference type="Rhea" id="RHEA:24452"/>
        <dbReference type="Rhea" id="RHEA-COMP:10208"/>
        <dbReference type="Rhea" id="RHEA-COMP:10311"/>
        <dbReference type="ChEBI" id="CHEBI:29973"/>
        <dbReference type="ChEBI" id="CHEBI:57856"/>
        <dbReference type="ChEBI" id="CHEBI:59789"/>
        <dbReference type="ChEBI" id="CHEBI:82795"/>
        <dbReference type="EC" id="2.1.1.80"/>
    </reaction>
</comment>
<keyword evidence="4" id="KW-0808">Transferase</keyword>
<feature type="domain" description="PAS" evidence="7">
    <location>
        <begin position="503"/>
        <end position="551"/>
    </location>
</feature>
<dbReference type="InterPro" id="IPR000780">
    <property type="entry name" value="CheR_MeTrfase"/>
</dbReference>
<gene>
    <name evidence="10" type="ORF">NC992_15210</name>
</gene>
<dbReference type="SUPFAM" id="SSF47757">
    <property type="entry name" value="Chemotaxis receptor methyltransferase CheR, N-terminal domain"/>
    <property type="match status" value="1"/>
</dbReference>
<evidence type="ECO:0000259" key="9">
    <source>
        <dbReference type="PROSITE" id="PS50123"/>
    </source>
</evidence>
<evidence type="ECO:0000256" key="3">
    <source>
        <dbReference type="ARBA" id="ARBA00022603"/>
    </source>
</evidence>
<dbReference type="Gene3D" id="1.10.287.620">
    <property type="entry name" value="Helix Hairpins"/>
    <property type="match status" value="1"/>
</dbReference>
<dbReference type="PANTHER" id="PTHR24422:SF10">
    <property type="entry name" value="CHEMOTAXIS PROTEIN METHYLTRANSFERASE 2"/>
    <property type="match status" value="1"/>
</dbReference>
<evidence type="ECO:0000256" key="1">
    <source>
        <dbReference type="ARBA" id="ARBA00001541"/>
    </source>
</evidence>
<dbReference type="InterPro" id="IPR050903">
    <property type="entry name" value="Bact_Chemotaxis_MeTrfase"/>
</dbReference>
<dbReference type="PROSITE" id="PS50123">
    <property type="entry name" value="CHER"/>
    <property type="match status" value="1"/>
</dbReference>
<dbReference type="Pfam" id="PF08448">
    <property type="entry name" value="PAS_4"/>
    <property type="match status" value="1"/>
</dbReference>
<dbReference type="PROSITE" id="PS50113">
    <property type="entry name" value="PAC"/>
    <property type="match status" value="1"/>
</dbReference>
<dbReference type="InterPro" id="IPR013767">
    <property type="entry name" value="PAS_fold"/>
</dbReference>
<dbReference type="CDD" id="cd02440">
    <property type="entry name" value="AdoMet_MTases"/>
    <property type="match status" value="1"/>
</dbReference>
<evidence type="ECO:0000256" key="2">
    <source>
        <dbReference type="ARBA" id="ARBA00012534"/>
    </source>
</evidence>
<dbReference type="PRINTS" id="PR00996">
    <property type="entry name" value="CHERMTFRASE"/>
</dbReference>
<evidence type="ECO:0000259" key="8">
    <source>
        <dbReference type="PROSITE" id="PS50113"/>
    </source>
</evidence>
<dbReference type="EMBL" id="JAMPKX010000006">
    <property type="protein sequence ID" value="MEP0948232.1"/>
    <property type="molecule type" value="Genomic_DNA"/>
</dbReference>
<dbReference type="PROSITE" id="PS50112">
    <property type="entry name" value="PAS"/>
    <property type="match status" value="1"/>
</dbReference>
<dbReference type="Proteomes" id="UP001482513">
    <property type="component" value="Unassembled WGS sequence"/>
</dbReference>
<dbReference type="InterPro" id="IPR035965">
    <property type="entry name" value="PAS-like_dom_sf"/>
</dbReference>
<name>A0ABV0K634_9CYAN</name>
<evidence type="ECO:0000256" key="4">
    <source>
        <dbReference type="ARBA" id="ARBA00022679"/>
    </source>
</evidence>
<feature type="coiled-coil region" evidence="6">
    <location>
        <begin position="413"/>
        <end position="503"/>
    </location>
</feature>
<feature type="domain" description="PAC" evidence="8">
    <location>
        <begin position="373"/>
        <end position="425"/>
    </location>
</feature>
<reference evidence="10 11" key="1">
    <citation type="submission" date="2022-04" db="EMBL/GenBank/DDBJ databases">
        <title>Positive selection, recombination, and allopatry shape intraspecific diversity of widespread and dominant cyanobacteria.</title>
        <authorList>
            <person name="Wei J."/>
            <person name="Shu W."/>
            <person name="Hu C."/>
        </authorList>
    </citation>
    <scope>NUCLEOTIDE SEQUENCE [LARGE SCALE GENOMIC DNA]</scope>
    <source>
        <strain evidence="10 11">DQ-A4</strain>
    </source>
</reference>
<dbReference type="InterPro" id="IPR036804">
    <property type="entry name" value="CheR_N_sf"/>
</dbReference>
<evidence type="ECO:0000313" key="11">
    <source>
        <dbReference type="Proteomes" id="UP001482513"/>
    </source>
</evidence>
<dbReference type="Pfam" id="PF01739">
    <property type="entry name" value="CheR"/>
    <property type="match status" value="1"/>
</dbReference>